<dbReference type="KEGG" id="pars:DRW48_05800"/>
<dbReference type="GO" id="GO:0030976">
    <property type="term" value="F:thiamine pyrophosphate binding"/>
    <property type="evidence" value="ECO:0007669"/>
    <property type="project" value="TreeGrafter"/>
</dbReference>
<dbReference type="GO" id="GO:0030975">
    <property type="term" value="F:thiamine binding"/>
    <property type="evidence" value="ECO:0007669"/>
    <property type="project" value="InterPro"/>
</dbReference>
<feature type="signal peptide" evidence="6">
    <location>
        <begin position="1"/>
        <end position="21"/>
    </location>
</feature>
<dbReference type="GO" id="GO:0030288">
    <property type="term" value="C:outer membrane-bounded periplasmic space"/>
    <property type="evidence" value="ECO:0007669"/>
    <property type="project" value="TreeGrafter"/>
</dbReference>
<dbReference type="GO" id="GO:0015888">
    <property type="term" value="P:thiamine transport"/>
    <property type="evidence" value="ECO:0007669"/>
    <property type="project" value="InterPro"/>
</dbReference>
<sequence>MRSLTLTLTASLLSAAAPALAADKPQLTVYAPDYFASEWGPGPKIEAGFEAQCACDLVFVTGDVLPRILLEGASTKADAVIGLNTDQTARARATGLFAPHNQDVASLTTPVTWTDPTFLPFNWSEVAFVYDDTRLKNPPKSFQELLDAPANAYKIVMQDPRSSASGLATLLWVKHIYGDKASEAWAKLAPQVLTVTKDWSESYGMFTDGEADMVLSYTTSPAYHIVEEKDLHKHALMFPEGNYFMVELAAQLKDTDQPELAQKFMDYILSPEFQTMIPEANWSYPAKLPNDQLPQAFRDLPRPEKTLFYSEAEAEAIRKPALEEWLRAFAR</sequence>
<comment type="similarity">
    <text evidence="2">Belongs to the bacterial solute-binding protein 1 family.</text>
</comment>
<evidence type="ECO:0000256" key="6">
    <source>
        <dbReference type="SAM" id="SignalP"/>
    </source>
</evidence>
<evidence type="ECO:0000313" key="8">
    <source>
        <dbReference type="Proteomes" id="UP000252023"/>
    </source>
</evidence>
<dbReference type="InterPro" id="IPR005948">
    <property type="entry name" value="ThiB-like"/>
</dbReference>
<dbReference type="PANTHER" id="PTHR30006:SF3">
    <property type="entry name" value="THIAMINE-BINDING PERIPLASMIC PROTEIN"/>
    <property type="match status" value="1"/>
</dbReference>
<keyword evidence="4 6" id="KW-0732">Signal</keyword>
<dbReference type="OrthoDB" id="8013425at2"/>
<dbReference type="AlphaFoldDB" id="A0A344PP01"/>
<dbReference type="Pfam" id="PF13416">
    <property type="entry name" value="SBP_bac_8"/>
    <property type="match status" value="1"/>
</dbReference>
<dbReference type="InterPro" id="IPR006059">
    <property type="entry name" value="SBP"/>
</dbReference>
<protein>
    <submittedName>
        <fullName evidence="7">Thiamine ABC transporter substrate-binding protein</fullName>
    </submittedName>
</protein>
<dbReference type="EMBL" id="CP030918">
    <property type="protein sequence ID" value="AXC51106.1"/>
    <property type="molecule type" value="Genomic_DNA"/>
</dbReference>
<dbReference type="Proteomes" id="UP000252023">
    <property type="component" value="Chromosome"/>
</dbReference>
<evidence type="ECO:0000256" key="5">
    <source>
        <dbReference type="ARBA" id="ARBA00022764"/>
    </source>
</evidence>
<evidence type="ECO:0000256" key="2">
    <source>
        <dbReference type="ARBA" id="ARBA00008520"/>
    </source>
</evidence>
<dbReference type="Gene3D" id="3.40.190.10">
    <property type="entry name" value="Periplasmic binding protein-like II"/>
    <property type="match status" value="2"/>
</dbReference>
<evidence type="ECO:0000313" key="7">
    <source>
        <dbReference type="EMBL" id="AXC51106.1"/>
    </source>
</evidence>
<dbReference type="InterPro" id="IPR006061">
    <property type="entry name" value="SBP_1_CS"/>
</dbReference>
<keyword evidence="5" id="KW-0574">Periplasm</keyword>
<dbReference type="NCBIfam" id="TIGR01254">
    <property type="entry name" value="sfuA"/>
    <property type="match status" value="1"/>
</dbReference>
<accession>A0A344PP01</accession>
<proteinExistence type="inferred from homology"/>
<dbReference type="CDD" id="cd13545">
    <property type="entry name" value="PBP2_TbpA"/>
    <property type="match status" value="1"/>
</dbReference>
<dbReference type="PANTHER" id="PTHR30006">
    <property type="entry name" value="THIAMINE-BINDING PERIPLASMIC PROTEIN-RELATED"/>
    <property type="match status" value="1"/>
</dbReference>
<dbReference type="RefSeq" id="WP_114077394.1">
    <property type="nucleotide sequence ID" value="NZ_CP030918.1"/>
</dbReference>
<keyword evidence="8" id="KW-1185">Reference proteome</keyword>
<reference evidence="8" key="1">
    <citation type="submission" date="2018-07" db="EMBL/GenBank/DDBJ databases">
        <title>Genome sequencing of Paracoccus sp. SC2-6.</title>
        <authorList>
            <person name="Heo J."/>
            <person name="Kim S.-J."/>
            <person name="Kwon S.-W."/>
        </authorList>
    </citation>
    <scope>NUCLEOTIDE SEQUENCE [LARGE SCALE GENOMIC DNA]</scope>
    <source>
        <strain evidence="8">SC2-6</strain>
    </source>
</reference>
<dbReference type="PROSITE" id="PS01037">
    <property type="entry name" value="SBP_BACTERIAL_1"/>
    <property type="match status" value="1"/>
</dbReference>
<dbReference type="GO" id="GO:0055085">
    <property type="term" value="P:transmembrane transport"/>
    <property type="evidence" value="ECO:0007669"/>
    <property type="project" value="InterPro"/>
</dbReference>
<comment type="subcellular location">
    <subcellularLocation>
        <location evidence="1">Periplasm</location>
    </subcellularLocation>
</comment>
<evidence type="ECO:0000256" key="3">
    <source>
        <dbReference type="ARBA" id="ARBA00022448"/>
    </source>
</evidence>
<organism evidence="7 8">
    <name type="scientific">Paracoccus suum</name>
    <dbReference type="NCBI Taxonomy" id="2259340"/>
    <lineage>
        <taxon>Bacteria</taxon>
        <taxon>Pseudomonadati</taxon>
        <taxon>Pseudomonadota</taxon>
        <taxon>Alphaproteobacteria</taxon>
        <taxon>Rhodobacterales</taxon>
        <taxon>Paracoccaceae</taxon>
        <taxon>Paracoccus</taxon>
    </lineage>
</organism>
<keyword evidence="3" id="KW-0813">Transport</keyword>
<name>A0A344PP01_9RHOB</name>
<evidence type="ECO:0000256" key="1">
    <source>
        <dbReference type="ARBA" id="ARBA00004418"/>
    </source>
</evidence>
<dbReference type="SUPFAM" id="SSF53850">
    <property type="entry name" value="Periplasmic binding protein-like II"/>
    <property type="match status" value="1"/>
</dbReference>
<feature type="chain" id="PRO_5016930469" evidence="6">
    <location>
        <begin position="22"/>
        <end position="331"/>
    </location>
</feature>
<evidence type="ECO:0000256" key="4">
    <source>
        <dbReference type="ARBA" id="ARBA00022729"/>
    </source>
</evidence>
<gene>
    <name evidence="7" type="ORF">DRW48_05800</name>
</gene>